<dbReference type="PANTHER" id="PTHR35277:SF18">
    <property type="match status" value="1"/>
</dbReference>
<proteinExistence type="predicted"/>
<organism evidence="2 3">
    <name type="scientific">Corchorus capsularis</name>
    <name type="common">Jute</name>
    <dbReference type="NCBI Taxonomy" id="210143"/>
    <lineage>
        <taxon>Eukaryota</taxon>
        <taxon>Viridiplantae</taxon>
        <taxon>Streptophyta</taxon>
        <taxon>Embryophyta</taxon>
        <taxon>Tracheophyta</taxon>
        <taxon>Spermatophyta</taxon>
        <taxon>Magnoliopsida</taxon>
        <taxon>eudicotyledons</taxon>
        <taxon>Gunneridae</taxon>
        <taxon>Pentapetalae</taxon>
        <taxon>rosids</taxon>
        <taxon>malvids</taxon>
        <taxon>Malvales</taxon>
        <taxon>Malvaceae</taxon>
        <taxon>Grewioideae</taxon>
        <taxon>Apeibeae</taxon>
        <taxon>Corchorus</taxon>
    </lineage>
</organism>
<feature type="compositionally biased region" description="Basic and acidic residues" evidence="1">
    <location>
        <begin position="29"/>
        <end position="39"/>
    </location>
</feature>
<feature type="region of interest" description="Disordered" evidence="1">
    <location>
        <begin position="252"/>
        <end position="271"/>
    </location>
</feature>
<reference evidence="2 3" key="1">
    <citation type="submission" date="2013-09" db="EMBL/GenBank/DDBJ databases">
        <title>Corchorus capsularis genome sequencing.</title>
        <authorList>
            <person name="Alam M."/>
            <person name="Haque M.S."/>
            <person name="Islam M.S."/>
            <person name="Emdad E.M."/>
            <person name="Islam M.M."/>
            <person name="Ahmed B."/>
            <person name="Halim A."/>
            <person name="Hossen Q.M.M."/>
            <person name="Hossain M.Z."/>
            <person name="Ahmed R."/>
            <person name="Khan M.M."/>
            <person name="Islam R."/>
            <person name="Rashid M.M."/>
            <person name="Khan S.A."/>
            <person name="Rahman M.S."/>
            <person name="Alam M."/>
        </authorList>
    </citation>
    <scope>NUCLEOTIDE SEQUENCE [LARGE SCALE GENOMIC DNA]</scope>
    <source>
        <strain evidence="3">cv. CVL-1</strain>
        <tissue evidence="2">Whole seedling</tissue>
    </source>
</reference>
<feature type="compositionally biased region" description="Basic and acidic residues" evidence="1">
    <location>
        <begin position="210"/>
        <end position="223"/>
    </location>
</feature>
<dbReference type="STRING" id="210143.A0A1R3HA95"/>
<dbReference type="PANTHER" id="PTHR35277">
    <property type="entry name" value="OS09G0363700 PROTEIN"/>
    <property type="match status" value="1"/>
</dbReference>
<dbReference type="OMA" id="FHKETHG"/>
<protein>
    <submittedName>
        <fullName evidence="2">Uncharacterized protein</fullName>
    </submittedName>
</protein>
<accession>A0A1R3HA95</accession>
<dbReference type="EMBL" id="AWWV01012433">
    <property type="protein sequence ID" value="OMO67279.1"/>
    <property type="molecule type" value="Genomic_DNA"/>
</dbReference>
<dbReference type="OrthoDB" id="1932113at2759"/>
<comment type="caution">
    <text evidence="2">The sequence shown here is derived from an EMBL/GenBank/DDBJ whole genome shotgun (WGS) entry which is preliminary data.</text>
</comment>
<evidence type="ECO:0000256" key="1">
    <source>
        <dbReference type="SAM" id="MobiDB-lite"/>
    </source>
</evidence>
<name>A0A1R3HA95_COCAP</name>
<feature type="region of interest" description="Disordered" evidence="1">
    <location>
        <begin position="70"/>
        <end position="103"/>
    </location>
</feature>
<feature type="compositionally biased region" description="Basic and acidic residues" evidence="1">
    <location>
        <begin position="70"/>
        <end position="96"/>
    </location>
</feature>
<feature type="region of interest" description="Disordered" evidence="1">
    <location>
        <begin position="205"/>
        <end position="230"/>
    </location>
</feature>
<feature type="region of interest" description="Disordered" evidence="1">
    <location>
        <begin position="28"/>
        <end position="52"/>
    </location>
</feature>
<evidence type="ECO:0000313" key="3">
    <source>
        <dbReference type="Proteomes" id="UP000188268"/>
    </source>
</evidence>
<sequence>MVADDVHNMFDKAKEGIGSVIHAAKLPHFHKETHGRRDDIDENTPLDDVKAPNVFERAKEEIEALVEAIHQKKESDHDDKRNHSTKEESNHEKRENGVNAPNLIESAKEDIEALIHKGKEYFHKESHGKDSDSDEDDAKVSKVFEQAKEGIESLVETIHQKIESHTDEYKRDDSTMAGSKHEKPGIAIKASNLIEKAKDKIDTILNNDKSPNHHYKETHGRNDDIDENTPIDEVKAPSLFERAKEEIDAIVGTMQPKIESNDSVPSAKEEGGFRHCLGVGLEKVCHPWGSKRD</sequence>
<keyword evidence="3" id="KW-1185">Reference proteome</keyword>
<gene>
    <name evidence="2" type="ORF">CCACVL1_20654</name>
</gene>
<dbReference type="AlphaFoldDB" id="A0A1R3HA95"/>
<dbReference type="Proteomes" id="UP000188268">
    <property type="component" value="Unassembled WGS sequence"/>
</dbReference>
<dbReference type="Gramene" id="OMO67279">
    <property type="protein sequence ID" value="OMO67279"/>
    <property type="gene ID" value="CCACVL1_20654"/>
</dbReference>
<evidence type="ECO:0000313" key="2">
    <source>
        <dbReference type="EMBL" id="OMO67279.1"/>
    </source>
</evidence>